<dbReference type="RefSeq" id="WP_224478379.1">
    <property type="nucleotide sequence ID" value="NZ_JAIUJS010000004.1"/>
</dbReference>
<dbReference type="SUPFAM" id="SSF53474">
    <property type="entry name" value="alpha/beta-Hydrolases"/>
    <property type="match status" value="1"/>
</dbReference>
<keyword evidence="1" id="KW-0378">Hydrolase</keyword>
<evidence type="ECO:0000313" key="2">
    <source>
        <dbReference type="Proteomes" id="UP001198402"/>
    </source>
</evidence>
<dbReference type="GO" id="GO:0016787">
    <property type="term" value="F:hydrolase activity"/>
    <property type="evidence" value="ECO:0007669"/>
    <property type="project" value="UniProtKB-KW"/>
</dbReference>
<reference evidence="2" key="1">
    <citation type="submission" date="2023-07" db="EMBL/GenBank/DDBJ databases">
        <authorList>
            <person name="Yue Y."/>
        </authorList>
    </citation>
    <scope>NUCLEOTIDE SEQUENCE [LARGE SCALE GENOMIC DNA]</scope>
    <source>
        <strain evidence="2">2Y89</strain>
    </source>
</reference>
<gene>
    <name evidence="1" type="ORF">LBV24_09340</name>
</gene>
<dbReference type="Gene3D" id="3.40.50.1820">
    <property type="entry name" value="alpha/beta hydrolase"/>
    <property type="match status" value="1"/>
</dbReference>
<dbReference type="Proteomes" id="UP001198402">
    <property type="component" value="Unassembled WGS sequence"/>
</dbReference>
<proteinExistence type="predicted"/>
<dbReference type="EMBL" id="JAIUJS010000004">
    <property type="protein sequence ID" value="MCA0153417.1"/>
    <property type="molecule type" value="Genomic_DNA"/>
</dbReference>
<comment type="caution">
    <text evidence="1">The sequence shown here is derived from an EMBL/GenBank/DDBJ whole genome shotgun (WGS) entry which is preliminary data.</text>
</comment>
<evidence type="ECO:0000313" key="1">
    <source>
        <dbReference type="EMBL" id="MCA0153417.1"/>
    </source>
</evidence>
<sequence>MASEITHVYLMPGMAASPTIFEYIKLPEDKYKIHWLEWQIPGKNETLEEYAKRMCNFITEDNIVLLGVSFGGILVQEMSKFLNIKKLFVVSSIKSRHELPKRFKLLKITKAYKILPTQLVGNVDFLAKYAFGETIKKRVDLYKKYLSVNDKVYLDWSIKQVLCWSQDEPNPNAIYINGDNDSVFPHSCVGDCIVIKGGTHIMIINKYKWFNENLPKLIES</sequence>
<organism evidence="1 2">
    <name type="scientific">Winogradskyella vincentii</name>
    <dbReference type="NCBI Taxonomy" id="2877122"/>
    <lineage>
        <taxon>Bacteria</taxon>
        <taxon>Pseudomonadati</taxon>
        <taxon>Bacteroidota</taxon>
        <taxon>Flavobacteriia</taxon>
        <taxon>Flavobacteriales</taxon>
        <taxon>Flavobacteriaceae</taxon>
        <taxon>Winogradskyella</taxon>
    </lineage>
</organism>
<name>A0ABS7Y3I8_9FLAO</name>
<dbReference type="InterPro" id="IPR029058">
    <property type="entry name" value="AB_hydrolase_fold"/>
</dbReference>
<keyword evidence="2" id="KW-1185">Reference proteome</keyword>
<protein>
    <submittedName>
        <fullName evidence="1">Alpha/beta hydrolase</fullName>
    </submittedName>
</protein>
<accession>A0ABS7Y3I8</accession>